<dbReference type="InterPro" id="IPR039261">
    <property type="entry name" value="FNR_nucleotide-bd"/>
</dbReference>
<dbReference type="PROSITE" id="PS51384">
    <property type="entry name" value="FAD_FR"/>
    <property type="match status" value="1"/>
</dbReference>
<dbReference type="InterPro" id="IPR017938">
    <property type="entry name" value="Riboflavin_synthase-like_b-brl"/>
</dbReference>
<sequence>MKTIRCKIEKVSPFNDAVYQVLLKPETAFDFQAGQYLCVVMGEKDKRPFSIASAPNAEFIELHIGAAVSESYPMQVVEHLKACAIDGSTIDIEAPGGDAHLRHDSLRPRLLIAGGTGFSYIKSIVEQQIALDQQVETMLYWGCRTQDAMYFETIAREWHDAHPWLHFIPVIEEAPANWQGKTANLLAQIKQDFVSLNGYDIYIAGRFDMVGAAREIFREIGVEEAHLYGDAFAFIK</sequence>
<dbReference type="GO" id="GO:0016491">
    <property type="term" value="F:oxidoreductase activity"/>
    <property type="evidence" value="ECO:0007669"/>
    <property type="project" value="UniProtKB-KW"/>
</dbReference>
<dbReference type="EC" id="1.5.1.-" evidence="5"/>
<keyword evidence="1 5" id="KW-0560">Oxidoreductase</keyword>
<dbReference type="PANTHER" id="PTHR47354">
    <property type="entry name" value="NADH OXIDOREDUCTASE HCR"/>
    <property type="match status" value="1"/>
</dbReference>
<dbReference type="Gene3D" id="3.40.50.80">
    <property type="entry name" value="Nucleotide-binding domain of ferredoxin-NADP reductase (FNR) module"/>
    <property type="match status" value="1"/>
</dbReference>
<accession>A0A1N6WVL9</accession>
<dbReference type="Proteomes" id="UP000255061">
    <property type="component" value="Unassembled WGS sequence"/>
</dbReference>
<dbReference type="Pfam" id="PF00175">
    <property type="entry name" value="NAD_binding_1"/>
    <property type="match status" value="1"/>
</dbReference>
<dbReference type="GO" id="GO:0008218">
    <property type="term" value="P:bioluminescence"/>
    <property type="evidence" value="ECO:0007669"/>
    <property type="project" value="UniProtKB-KW"/>
</dbReference>
<dbReference type="PRINTS" id="PR00410">
    <property type="entry name" value="PHEHYDRXLASE"/>
</dbReference>
<evidence type="ECO:0000256" key="3">
    <source>
        <dbReference type="ARBA" id="ARBA00038177"/>
    </source>
</evidence>
<comment type="similarity">
    <text evidence="3">Belongs to the Fre/LuxG FAD/NAD(P) flavoprotein oxidoreductase family.</text>
</comment>
<dbReference type="CDD" id="cd06189">
    <property type="entry name" value="flavin_oxioreductase"/>
    <property type="match status" value="1"/>
</dbReference>
<evidence type="ECO:0000313" key="5">
    <source>
        <dbReference type="EMBL" id="SUI83093.1"/>
    </source>
</evidence>
<dbReference type="SUPFAM" id="SSF52343">
    <property type="entry name" value="Ferredoxin reductase-like, C-terminal NADP-linked domain"/>
    <property type="match status" value="1"/>
</dbReference>
<dbReference type="AlphaFoldDB" id="A0A1N6WVL9"/>
<reference evidence="5 6" key="1">
    <citation type="submission" date="2018-06" db="EMBL/GenBank/DDBJ databases">
        <authorList>
            <consortium name="Pathogen Informatics"/>
            <person name="Doyle S."/>
        </authorList>
    </citation>
    <scope>NUCLEOTIDE SEQUENCE [LARGE SCALE GENOMIC DNA]</scope>
    <source>
        <strain evidence="5 6">NCTC10736</strain>
    </source>
</reference>
<protein>
    <submittedName>
        <fullName evidence="5">NAD(P)H-flavin reductase</fullName>
        <ecNumber evidence="5">1.5.1.-</ecNumber>
    </submittedName>
</protein>
<evidence type="ECO:0000259" key="4">
    <source>
        <dbReference type="PROSITE" id="PS51384"/>
    </source>
</evidence>
<dbReference type="SUPFAM" id="SSF63380">
    <property type="entry name" value="Riboflavin synthase domain-like"/>
    <property type="match status" value="1"/>
</dbReference>
<dbReference type="InterPro" id="IPR001433">
    <property type="entry name" value="OxRdtase_FAD/NAD-bd"/>
</dbReference>
<dbReference type="EMBL" id="UGYV01000001">
    <property type="protein sequence ID" value="SUI83093.1"/>
    <property type="molecule type" value="Genomic_DNA"/>
</dbReference>
<dbReference type="PANTHER" id="PTHR47354:SF7">
    <property type="entry name" value="NAD(P)H-FLAVIN REDUCTASE"/>
    <property type="match status" value="1"/>
</dbReference>
<gene>
    <name evidence="5" type="primary">fre</name>
    <name evidence="5" type="ORF">NCTC10736_02602</name>
</gene>
<dbReference type="STRING" id="365591.SAMN05421840_10678"/>
<accession>A0A380AL07</accession>
<name>A0A1N6WVL9_9GAMM</name>
<dbReference type="Gene3D" id="2.40.30.10">
    <property type="entry name" value="Translation factors"/>
    <property type="match status" value="1"/>
</dbReference>
<evidence type="ECO:0000256" key="2">
    <source>
        <dbReference type="ARBA" id="ARBA00023223"/>
    </source>
</evidence>
<dbReference type="InterPro" id="IPR017927">
    <property type="entry name" value="FAD-bd_FR_type"/>
</dbReference>
<dbReference type="RefSeq" id="WP_076498668.1">
    <property type="nucleotide sequence ID" value="NZ_FTNN01000006.1"/>
</dbReference>
<evidence type="ECO:0000313" key="6">
    <source>
        <dbReference type="Proteomes" id="UP000255061"/>
    </source>
</evidence>
<dbReference type="OrthoDB" id="9806195at2"/>
<dbReference type="NCBIfam" id="NF005963">
    <property type="entry name" value="PRK08051.1"/>
    <property type="match status" value="1"/>
</dbReference>
<proteinExistence type="inferred from homology"/>
<keyword evidence="2" id="KW-0455">Luminescence</keyword>
<dbReference type="InterPro" id="IPR050415">
    <property type="entry name" value="MRET"/>
</dbReference>
<organism evidence="5 6">
    <name type="scientific">Shewanella morhuae</name>
    <dbReference type="NCBI Taxonomy" id="365591"/>
    <lineage>
        <taxon>Bacteria</taxon>
        <taxon>Pseudomonadati</taxon>
        <taxon>Pseudomonadota</taxon>
        <taxon>Gammaproteobacteria</taxon>
        <taxon>Alteromonadales</taxon>
        <taxon>Shewanellaceae</taxon>
        <taxon>Shewanella</taxon>
    </lineage>
</organism>
<feature type="domain" description="FAD-binding FR-type" evidence="4">
    <location>
        <begin position="1"/>
        <end position="102"/>
    </location>
</feature>
<evidence type="ECO:0000256" key="1">
    <source>
        <dbReference type="ARBA" id="ARBA00023002"/>
    </source>
</evidence>